<comment type="similarity">
    <text evidence="2">Belongs to the SARAF family.</text>
</comment>
<evidence type="ECO:0000256" key="14">
    <source>
        <dbReference type="SAM" id="SignalP"/>
    </source>
</evidence>
<evidence type="ECO:0000256" key="10">
    <source>
        <dbReference type="ARBA" id="ARBA00022989"/>
    </source>
</evidence>
<comment type="subcellular location">
    <subcellularLocation>
        <location evidence="1">Endoplasmic reticulum membrane</location>
        <topology evidence="1">Single-pass type I membrane protein</topology>
    </subcellularLocation>
</comment>
<evidence type="ECO:0000256" key="13">
    <source>
        <dbReference type="ARBA" id="ARBA00031116"/>
    </source>
</evidence>
<dbReference type="PANTHER" id="PTHR15929">
    <property type="entry name" value="STORE-OPERATED CALCIUM ENTRY-ASSOCIATED REGULATORY FACTOR"/>
    <property type="match status" value="1"/>
</dbReference>
<evidence type="ECO:0000256" key="6">
    <source>
        <dbReference type="ARBA" id="ARBA00022692"/>
    </source>
</evidence>
<dbReference type="InterPro" id="IPR009567">
    <property type="entry name" value="SARAF"/>
</dbReference>
<evidence type="ECO:0000256" key="9">
    <source>
        <dbReference type="ARBA" id="ARBA00022837"/>
    </source>
</evidence>
<keyword evidence="11" id="KW-0406">Ion transport</keyword>
<evidence type="ECO:0000256" key="11">
    <source>
        <dbReference type="ARBA" id="ARBA00023065"/>
    </source>
</evidence>
<evidence type="ECO:0000256" key="8">
    <source>
        <dbReference type="ARBA" id="ARBA00022824"/>
    </source>
</evidence>
<gene>
    <name evidence="15" type="ORF">BC938DRAFT_476912</name>
</gene>
<evidence type="ECO:0000256" key="2">
    <source>
        <dbReference type="ARBA" id="ARBA00006833"/>
    </source>
</evidence>
<dbReference type="GO" id="GO:2001256">
    <property type="term" value="P:regulation of store-operated calcium entry"/>
    <property type="evidence" value="ECO:0007669"/>
    <property type="project" value="InterPro"/>
</dbReference>
<evidence type="ECO:0000256" key="4">
    <source>
        <dbReference type="ARBA" id="ARBA00022448"/>
    </source>
</evidence>
<dbReference type="GO" id="GO:0006816">
    <property type="term" value="P:calcium ion transport"/>
    <property type="evidence" value="ECO:0007669"/>
    <property type="project" value="UniProtKB-KW"/>
</dbReference>
<keyword evidence="10" id="KW-1133">Transmembrane helix</keyword>
<evidence type="ECO:0000256" key="7">
    <source>
        <dbReference type="ARBA" id="ARBA00022729"/>
    </source>
</evidence>
<keyword evidence="6" id="KW-0812">Transmembrane</keyword>
<comment type="caution">
    <text evidence="15">The sequence shown here is derived from an EMBL/GenBank/DDBJ whole genome shotgun (WGS) entry which is preliminary data.</text>
</comment>
<organism evidence="15 16">
    <name type="scientific">Jimgerdemannia flammicorona</name>
    <dbReference type="NCBI Taxonomy" id="994334"/>
    <lineage>
        <taxon>Eukaryota</taxon>
        <taxon>Fungi</taxon>
        <taxon>Fungi incertae sedis</taxon>
        <taxon>Mucoromycota</taxon>
        <taxon>Mucoromycotina</taxon>
        <taxon>Endogonomycetes</taxon>
        <taxon>Endogonales</taxon>
        <taxon>Endogonaceae</taxon>
        <taxon>Jimgerdemannia</taxon>
    </lineage>
</organism>
<proteinExistence type="inferred from homology"/>
<dbReference type="PANTHER" id="PTHR15929:SF0">
    <property type="entry name" value="STORE-OPERATED CALCIUM ENTRY-ASSOCIATED REGULATORY FACTOR"/>
    <property type="match status" value="1"/>
</dbReference>
<feature type="chain" id="PRO_5019381487" description="Store-operated calcium entry-associated regulatory factor" evidence="14">
    <location>
        <begin position="26"/>
        <end position="199"/>
    </location>
</feature>
<keyword evidence="4" id="KW-0813">Transport</keyword>
<evidence type="ECO:0000256" key="3">
    <source>
        <dbReference type="ARBA" id="ARBA00016584"/>
    </source>
</evidence>
<dbReference type="Proteomes" id="UP000274822">
    <property type="component" value="Unassembled WGS sequence"/>
</dbReference>
<keyword evidence="16" id="KW-1185">Reference proteome</keyword>
<dbReference type="GO" id="GO:0005789">
    <property type="term" value="C:endoplasmic reticulum membrane"/>
    <property type="evidence" value="ECO:0007669"/>
    <property type="project" value="UniProtKB-SubCell"/>
</dbReference>
<reference evidence="15 16" key="1">
    <citation type="journal article" date="2018" name="New Phytol.">
        <title>Phylogenomics of Endogonaceae and evolution of mycorrhizas within Mucoromycota.</title>
        <authorList>
            <person name="Chang Y."/>
            <person name="Desiro A."/>
            <person name="Na H."/>
            <person name="Sandor L."/>
            <person name="Lipzen A."/>
            <person name="Clum A."/>
            <person name="Barry K."/>
            <person name="Grigoriev I.V."/>
            <person name="Martin F.M."/>
            <person name="Stajich J.E."/>
            <person name="Smith M.E."/>
            <person name="Bonito G."/>
            <person name="Spatafora J.W."/>
        </authorList>
    </citation>
    <scope>NUCLEOTIDE SEQUENCE [LARGE SCALE GENOMIC DNA]</scope>
    <source>
        <strain evidence="15 16">AD002</strain>
    </source>
</reference>
<feature type="signal peptide" evidence="14">
    <location>
        <begin position="1"/>
        <end position="25"/>
    </location>
</feature>
<evidence type="ECO:0000256" key="5">
    <source>
        <dbReference type="ARBA" id="ARBA00022568"/>
    </source>
</evidence>
<name>A0A433PDB7_9FUNG</name>
<evidence type="ECO:0000313" key="15">
    <source>
        <dbReference type="EMBL" id="RUS15528.1"/>
    </source>
</evidence>
<evidence type="ECO:0000256" key="12">
    <source>
        <dbReference type="ARBA" id="ARBA00023136"/>
    </source>
</evidence>
<keyword evidence="5" id="KW-0109">Calcium transport</keyword>
<dbReference type="AlphaFoldDB" id="A0A433PDB7"/>
<keyword evidence="8" id="KW-0256">Endoplasmic reticulum</keyword>
<protein>
    <recommendedName>
        <fullName evidence="3">Store-operated calcium entry-associated regulatory factor</fullName>
    </recommendedName>
    <alternativeName>
        <fullName evidence="13">Transmembrane protein 66</fullName>
    </alternativeName>
</protein>
<sequence>MPHRPFFFLTALLLFLGLLPLAAYTQPPPQEVLLQNVNALTLYRHRHTAGRRSSGIPQLQCVGGNACDVHTPEVVQCTNTGFDGRDVQWKCEADLPTEFRFGPLEVSCEGFEYPDDPYVLAGSCGLEYTLYYREGRNDRTGRDFYDDQSMANPKYLRNPTHLYNPYHLCRPRLWPLLCHIPYLHGPLLLQPNPELPTFR</sequence>
<keyword evidence="7 14" id="KW-0732">Signal</keyword>
<accession>A0A433PDB7</accession>
<keyword evidence="9" id="KW-0106">Calcium</keyword>
<dbReference type="EMBL" id="RBNJ01025415">
    <property type="protein sequence ID" value="RUS15528.1"/>
    <property type="molecule type" value="Genomic_DNA"/>
</dbReference>
<evidence type="ECO:0000256" key="1">
    <source>
        <dbReference type="ARBA" id="ARBA00004115"/>
    </source>
</evidence>
<evidence type="ECO:0000313" key="16">
    <source>
        <dbReference type="Proteomes" id="UP000274822"/>
    </source>
</evidence>
<keyword evidence="12" id="KW-0472">Membrane</keyword>
<dbReference type="Pfam" id="PF06682">
    <property type="entry name" value="SARAF"/>
    <property type="match status" value="1"/>
</dbReference>